<proteinExistence type="inferred from homology"/>
<dbReference type="Gene3D" id="3.40.50.300">
    <property type="entry name" value="P-loop containing nucleotide triphosphate hydrolases"/>
    <property type="match status" value="2"/>
</dbReference>
<comment type="caution">
    <text evidence="10">The sequence shown here is derived from an EMBL/GenBank/DDBJ whole genome shotgun (WGS) entry which is preliminary data.</text>
</comment>
<dbReference type="NCBIfam" id="NF007739">
    <property type="entry name" value="PRK10419.1"/>
    <property type="match status" value="2"/>
</dbReference>
<dbReference type="InterPro" id="IPR003439">
    <property type="entry name" value="ABC_transporter-like_ATP-bd"/>
</dbReference>
<evidence type="ECO:0000313" key="11">
    <source>
        <dbReference type="Proteomes" id="UP001205601"/>
    </source>
</evidence>
<dbReference type="RefSeq" id="WP_261496589.1">
    <property type="nucleotide sequence ID" value="NZ_JAOCQF010000002.1"/>
</dbReference>
<keyword evidence="3" id="KW-0813">Transport</keyword>
<keyword evidence="7" id="KW-0472">Membrane</keyword>
<feature type="region of interest" description="Disordered" evidence="8">
    <location>
        <begin position="1"/>
        <end position="27"/>
    </location>
</feature>
<dbReference type="InterPro" id="IPR050388">
    <property type="entry name" value="ABC_Ni/Peptide_Import"/>
</dbReference>
<dbReference type="EMBL" id="JAOCQF010000002">
    <property type="protein sequence ID" value="MCT8330736.1"/>
    <property type="molecule type" value="Genomic_DNA"/>
</dbReference>
<dbReference type="PROSITE" id="PS00211">
    <property type="entry name" value="ABC_TRANSPORTER_1"/>
    <property type="match status" value="2"/>
</dbReference>
<dbReference type="PANTHER" id="PTHR43297">
    <property type="entry name" value="OLIGOPEPTIDE TRANSPORT ATP-BINDING PROTEIN APPD"/>
    <property type="match status" value="1"/>
</dbReference>
<feature type="domain" description="ABC transporter" evidence="9">
    <location>
        <begin position="300"/>
        <end position="549"/>
    </location>
</feature>
<accession>A0ABT2NPV5</accession>
<evidence type="ECO:0000256" key="2">
    <source>
        <dbReference type="ARBA" id="ARBA00005417"/>
    </source>
</evidence>
<evidence type="ECO:0000256" key="5">
    <source>
        <dbReference type="ARBA" id="ARBA00022741"/>
    </source>
</evidence>
<dbReference type="NCBIfam" id="NF008453">
    <property type="entry name" value="PRK11308.1"/>
    <property type="match status" value="2"/>
</dbReference>
<feature type="compositionally biased region" description="Low complexity" evidence="8">
    <location>
        <begin position="7"/>
        <end position="18"/>
    </location>
</feature>
<dbReference type="SUPFAM" id="SSF52540">
    <property type="entry name" value="P-loop containing nucleoside triphosphate hydrolases"/>
    <property type="match status" value="2"/>
</dbReference>
<evidence type="ECO:0000256" key="8">
    <source>
        <dbReference type="SAM" id="MobiDB-lite"/>
    </source>
</evidence>
<evidence type="ECO:0000256" key="3">
    <source>
        <dbReference type="ARBA" id="ARBA00022448"/>
    </source>
</evidence>
<dbReference type="Proteomes" id="UP001205601">
    <property type="component" value="Unassembled WGS sequence"/>
</dbReference>
<dbReference type="Pfam" id="PF08352">
    <property type="entry name" value="oligo_HPY"/>
    <property type="match status" value="2"/>
</dbReference>
<reference evidence="11" key="1">
    <citation type="submission" date="2023-07" db="EMBL/GenBank/DDBJ databases">
        <title>Defluviimonas sediminis sp. nov., isolated from mangrove sediment.</title>
        <authorList>
            <person name="Liu L."/>
            <person name="Li J."/>
            <person name="Huang Y."/>
            <person name="Pan J."/>
            <person name="Li M."/>
        </authorList>
    </citation>
    <scope>NUCLEOTIDE SEQUENCE [LARGE SCALE GENOMIC DNA]</scope>
    <source>
        <strain evidence="11">FT324</strain>
    </source>
</reference>
<evidence type="ECO:0000313" key="10">
    <source>
        <dbReference type="EMBL" id="MCT8330736.1"/>
    </source>
</evidence>
<feature type="domain" description="ABC transporter" evidence="9">
    <location>
        <begin position="28"/>
        <end position="279"/>
    </location>
</feature>
<dbReference type="GO" id="GO:0005524">
    <property type="term" value="F:ATP binding"/>
    <property type="evidence" value="ECO:0007669"/>
    <property type="project" value="UniProtKB-KW"/>
</dbReference>
<dbReference type="PROSITE" id="PS50893">
    <property type="entry name" value="ABC_TRANSPORTER_2"/>
    <property type="match status" value="2"/>
</dbReference>
<dbReference type="PANTHER" id="PTHR43297:SF2">
    <property type="entry name" value="DIPEPTIDE TRANSPORT ATP-BINDING PROTEIN DPPD"/>
    <property type="match status" value="1"/>
</dbReference>
<dbReference type="InterPro" id="IPR027417">
    <property type="entry name" value="P-loop_NTPase"/>
</dbReference>
<evidence type="ECO:0000256" key="1">
    <source>
        <dbReference type="ARBA" id="ARBA00004417"/>
    </source>
</evidence>
<dbReference type="Pfam" id="PF00005">
    <property type="entry name" value="ABC_tran"/>
    <property type="match status" value="2"/>
</dbReference>
<comment type="similarity">
    <text evidence="2">Belongs to the ABC transporter superfamily.</text>
</comment>
<gene>
    <name evidence="10" type="ORF">N5I32_14520</name>
</gene>
<evidence type="ECO:0000259" key="9">
    <source>
        <dbReference type="PROSITE" id="PS50893"/>
    </source>
</evidence>
<keyword evidence="6 10" id="KW-0067">ATP-binding</keyword>
<evidence type="ECO:0000256" key="4">
    <source>
        <dbReference type="ARBA" id="ARBA00022475"/>
    </source>
</evidence>
<keyword evidence="11" id="KW-1185">Reference proteome</keyword>
<sequence length="608" mass="65241">MTLASDAETTGAEAHPGAGPAPGQPPVLSVEGLSISVRTEAGLKPLVNDLSFTLRRGETLCIAGESGSGKSITALAIMGLLPPPAVRITGGRIRLGETDLTALPEARMRTIRGDRIAMIFQEPMTSLNPVLTIGAQLAEAIRAHEPVSRGAARARALDALRAVRLSQPEHRLNQYPHELSGGMRQRVMIAMALALRPEVLIADEPTTALDVTVQREVLDLLRDLQRDTGTAIILITHDMGVVAEMASRVIVMRHGAMVEQAPVHRLFSRPEAEYTRQLLAAVPRLGQGATREAVADRPVARVEDVVVRFPLKAGLLGRTTHHVHAVEHVSFDIRKGETFALVGESGCGKSTIAKAMVGLVPHEGRIEVAGKVLSDLDGAGRKDLRRHIQMVFQDPMAALDPRMTIGDQIAEPLVIHGIGDTESRSARVADLLARVGLSADQMTRYPHEFSGGQRQRICIARALSLQPDLIIADESVSALDVSVQARVLDLLRTLQREFGVAFLFISHDMAVVENISDRVAVMYLGQIVEMGLRSQVFGNPQHPYTRRLIEAVPVPDPAHVRPPSPRLTGEVPSPVHAVGSGPVRVRLVDIGGGHMVASGDPAPALSAG</sequence>
<name>A0ABT2NPV5_9RHOB</name>
<dbReference type="CDD" id="cd03257">
    <property type="entry name" value="ABC_NikE_OppD_transporters"/>
    <property type="match status" value="2"/>
</dbReference>
<protein>
    <submittedName>
        <fullName evidence="10">ABC transporter ATP-binding protein</fullName>
    </submittedName>
</protein>
<dbReference type="SMART" id="SM00382">
    <property type="entry name" value="AAA"/>
    <property type="match status" value="2"/>
</dbReference>
<keyword evidence="5" id="KW-0547">Nucleotide-binding</keyword>
<comment type="subcellular location">
    <subcellularLocation>
        <location evidence="1">Cell inner membrane</location>
        <topology evidence="1">Peripheral membrane protein</topology>
    </subcellularLocation>
</comment>
<dbReference type="InterPro" id="IPR013563">
    <property type="entry name" value="Oligopep_ABC_C"/>
</dbReference>
<keyword evidence="4" id="KW-1003">Cell membrane</keyword>
<evidence type="ECO:0000256" key="7">
    <source>
        <dbReference type="ARBA" id="ARBA00023136"/>
    </source>
</evidence>
<dbReference type="InterPro" id="IPR017871">
    <property type="entry name" value="ABC_transporter-like_CS"/>
</dbReference>
<evidence type="ECO:0000256" key="6">
    <source>
        <dbReference type="ARBA" id="ARBA00022840"/>
    </source>
</evidence>
<organism evidence="10 11">
    <name type="scientific">Albidovulum sediminis</name>
    <dbReference type="NCBI Taxonomy" id="3066345"/>
    <lineage>
        <taxon>Bacteria</taxon>
        <taxon>Pseudomonadati</taxon>
        <taxon>Pseudomonadota</taxon>
        <taxon>Alphaproteobacteria</taxon>
        <taxon>Rhodobacterales</taxon>
        <taxon>Paracoccaceae</taxon>
        <taxon>Albidovulum</taxon>
    </lineage>
</organism>
<dbReference type="InterPro" id="IPR003593">
    <property type="entry name" value="AAA+_ATPase"/>
</dbReference>